<sequence length="72" mass="7818">MLHGKAMGLKFIGSLVVLYILLCMIFGINFINVFLITALLGIISYMLGDMPNLPRTGNTITTADFGQAIVLI</sequence>
<evidence type="ECO:0000313" key="2">
    <source>
        <dbReference type="EMBL" id="EWG12808.1"/>
    </source>
</evidence>
<dbReference type="Proteomes" id="UP000019270">
    <property type="component" value="Unassembled WGS sequence"/>
</dbReference>
<dbReference type="AlphaFoldDB" id="W7L307"/>
<protein>
    <submittedName>
        <fullName evidence="2">Uncharacterized protein</fullName>
    </submittedName>
</protein>
<dbReference type="RefSeq" id="WP_235192168.1">
    <property type="nucleotide sequence ID" value="NZ_APVL01000001.1"/>
</dbReference>
<keyword evidence="1" id="KW-1133">Transmembrane helix</keyword>
<organism evidence="2 3">
    <name type="scientific">Cytobacillus firmus DS1</name>
    <dbReference type="NCBI Taxonomy" id="1307436"/>
    <lineage>
        <taxon>Bacteria</taxon>
        <taxon>Bacillati</taxon>
        <taxon>Bacillota</taxon>
        <taxon>Bacilli</taxon>
        <taxon>Bacillales</taxon>
        <taxon>Bacillaceae</taxon>
        <taxon>Cytobacillus</taxon>
    </lineage>
</organism>
<evidence type="ECO:0000313" key="3">
    <source>
        <dbReference type="Proteomes" id="UP000019270"/>
    </source>
</evidence>
<proteinExistence type="predicted"/>
<reference evidence="2 3" key="2">
    <citation type="journal article" date="2016" name="Sci. Rep.">
        <title>A novel serine protease, Sep1, from Bacillus firmus DS-1 has nematicidal activity and degrades multiple intestinal-associated nematode proteins.</title>
        <authorList>
            <person name="Geng C."/>
            <person name="Nie X."/>
            <person name="Tang Z."/>
            <person name="Zhang Y."/>
            <person name="Lin J."/>
            <person name="Sun M."/>
            <person name="Peng D."/>
        </authorList>
    </citation>
    <scope>NUCLEOTIDE SEQUENCE [LARGE SCALE GENOMIC DNA]</scope>
    <source>
        <strain evidence="2 3">DS1</strain>
    </source>
</reference>
<dbReference type="InterPro" id="IPR019649">
    <property type="entry name" value="DUF2512"/>
</dbReference>
<dbReference type="EMBL" id="APVL01000001">
    <property type="protein sequence ID" value="EWG12808.1"/>
    <property type="molecule type" value="Genomic_DNA"/>
</dbReference>
<feature type="transmembrane region" description="Helical" evidence="1">
    <location>
        <begin position="12"/>
        <end position="45"/>
    </location>
</feature>
<dbReference type="Pfam" id="PF10710">
    <property type="entry name" value="DUF2512"/>
    <property type="match status" value="1"/>
</dbReference>
<comment type="caution">
    <text evidence="2">The sequence shown here is derived from an EMBL/GenBank/DDBJ whole genome shotgun (WGS) entry which is preliminary data.</text>
</comment>
<name>W7L307_CYTFI</name>
<keyword evidence="1" id="KW-0812">Transmembrane</keyword>
<gene>
    <name evidence="2" type="ORF">PBF_00245</name>
</gene>
<reference evidence="3" key="1">
    <citation type="submission" date="2013-03" db="EMBL/GenBank/DDBJ databases">
        <title>Draft genome sequence of Bacillus firmus DS1.</title>
        <authorList>
            <person name="Peng D."/>
            <person name="Zhu L."/>
            <person name="Sun M."/>
        </authorList>
    </citation>
    <scope>NUCLEOTIDE SEQUENCE [LARGE SCALE GENOMIC DNA]</scope>
    <source>
        <strain evidence="3">DS1</strain>
    </source>
</reference>
<dbReference type="PATRIC" id="fig|1307436.3.peg.55"/>
<accession>W7L307</accession>
<evidence type="ECO:0000256" key="1">
    <source>
        <dbReference type="SAM" id="Phobius"/>
    </source>
</evidence>
<keyword evidence="1" id="KW-0472">Membrane</keyword>